<feature type="chain" id="PRO_5040910642" evidence="1">
    <location>
        <begin position="20"/>
        <end position="140"/>
    </location>
</feature>
<feature type="signal peptide" evidence="1">
    <location>
        <begin position="1"/>
        <end position="19"/>
    </location>
</feature>
<keyword evidence="3" id="KW-1185">Reference proteome</keyword>
<dbReference type="EMBL" id="JAPZBR010000001">
    <property type="protein sequence ID" value="KAJ5367248.1"/>
    <property type="molecule type" value="Genomic_DNA"/>
</dbReference>
<reference evidence="2" key="1">
    <citation type="submission" date="2022-12" db="EMBL/GenBank/DDBJ databases">
        <authorList>
            <person name="Petersen C."/>
        </authorList>
    </citation>
    <scope>NUCLEOTIDE SEQUENCE</scope>
    <source>
        <strain evidence="2">IBT 35675</strain>
    </source>
</reference>
<evidence type="ECO:0000256" key="1">
    <source>
        <dbReference type="SAM" id="SignalP"/>
    </source>
</evidence>
<evidence type="ECO:0000313" key="2">
    <source>
        <dbReference type="EMBL" id="KAJ5367248.1"/>
    </source>
</evidence>
<name>A0A9W9RVM7_PENBR</name>
<proteinExistence type="predicted"/>
<organism evidence="2 3">
    <name type="scientific">Penicillium brevicompactum</name>
    <dbReference type="NCBI Taxonomy" id="5074"/>
    <lineage>
        <taxon>Eukaryota</taxon>
        <taxon>Fungi</taxon>
        <taxon>Dikarya</taxon>
        <taxon>Ascomycota</taxon>
        <taxon>Pezizomycotina</taxon>
        <taxon>Eurotiomycetes</taxon>
        <taxon>Eurotiomycetidae</taxon>
        <taxon>Eurotiales</taxon>
        <taxon>Aspergillaceae</taxon>
        <taxon>Penicillium</taxon>
    </lineage>
</organism>
<reference evidence="2" key="2">
    <citation type="journal article" date="2023" name="IMA Fungus">
        <title>Comparative genomic study of the Penicillium genus elucidates a diverse pangenome and 15 lateral gene transfer events.</title>
        <authorList>
            <person name="Petersen C."/>
            <person name="Sorensen T."/>
            <person name="Nielsen M.R."/>
            <person name="Sondergaard T.E."/>
            <person name="Sorensen J.L."/>
            <person name="Fitzpatrick D.A."/>
            <person name="Frisvad J.C."/>
            <person name="Nielsen K.L."/>
        </authorList>
    </citation>
    <scope>NUCLEOTIDE SEQUENCE</scope>
    <source>
        <strain evidence="2">IBT 35675</strain>
    </source>
</reference>
<evidence type="ECO:0000313" key="3">
    <source>
        <dbReference type="Proteomes" id="UP001148299"/>
    </source>
</evidence>
<accession>A0A9W9RVM7</accession>
<dbReference type="AlphaFoldDB" id="A0A9W9RVM7"/>
<comment type="caution">
    <text evidence="2">The sequence shown here is derived from an EMBL/GenBank/DDBJ whole genome shotgun (WGS) entry which is preliminary data.</text>
</comment>
<dbReference type="Proteomes" id="UP001148299">
    <property type="component" value="Unassembled WGS sequence"/>
</dbReference>
<protein>
    <submittedName>
        <fullName evidence="2">Uncharacterized protein</fullName>
    </submittedName>
</protein>
<keyword evidence="1" id="KW-0732">Signal</keyword>
<sequence>MRSSILLTTLFTFLTLASAAPSVTQRSQKDVEDCVDKCNTKADDDMVSALGEADDRGDLTQSQERYREAVRSNCLGINYGQVTTEFHSHVGESTQRLATDMLEIHGYLKKFPKVPPMISVDLDLITRCPGDPVGTPENEV</sequence>
<gene>
    <name evidence="2" type="ORF">N7541_001189</name>
</gene>